<comment type="caution">
    <text evidence="1">The sequence shown here is derived from an EMBL/GenBank/DDBJ whole genome shotgun (WGS) entry which is preliminary data.</text>
</comment>
<protein>
    <submittedName>
        <fullName evidence="1">Uncharacterized protein</fullName>
    </submittedName>
</protein>
<dbReference type="RefSeq" id="WP_258434952.1">
    <property type="nucleotide sequence ID" value="NZ_JANSGW010000062.1"/>
</dbReference>
<evidence type="ECO:0000313" key="2">
    <source>
        <dbReference type="Proteomes" id="UP001077662"/>
    </source>
</evidence>
<dbReference type="Proteomes" id="UP001077662">
    <property type="component" value="Unassembled WGS sequence"/>
</dbReference>
<evidence type="ECO:0000313" key="1">
    <source>
        <dbReference type="EMBL" id="MCZ0810225.1"/>
    </source>
</evidence>
<dbReference type="EMBL" id="JAPTNE010000062">
    <property type="protein sequence ID" value="MCZ0810225.1"/>
    <property type="molecule type" value="Genomic_DNA"/>
</dbReference>
<proteinExistence type="predicted"/>
<dbReference type="AlphaFoldDB" id="A0AAP3GDE3"/>
<name>A0AAP3GDE3_BRELA</name>
<sequence length="129" mass="14429">MSFVAHNFAESLEAYISVDKFNRLYLSSALRNKLGIVPGTPFKCHVGYDPKTGNIGIARPGEVSVEDSVQPATFDGKRYYAAVSSFIRKNNVPVGKYLYIERSNNWYAFRHENQEAPAPISPGRGRKKS</sequence>
<reference evidence="1" key="1">
    <citation type="submission" date="2022-09" db="EMBL/GenBank/DDBJ databases">
        <title>Genome analysis and characterization of larvicidal activity of Brevibacillus strains.</title>
        <authorList>
            <person name="Patrusheva E.V."/>
            <person name="Izotova A.O."/>
            <person name="Toshchakov S.V."/>
            <person name="Sineoky S.P."/>
        </authorList>
    </citation>
    <scope>NUCLEOTIDE SEQUENCE</scope>
    <source>
        <strain evidence="1">VKPM_B-13247</strain>
    </source>
</reference>
<gene>
    <name evidence="1" type="ORF">O0554_25635</name>
</gene>
<organism evidence="1 2">
    <name type="scientific">Brevibacillus laterosporus</name>
    <name type="common">Bacillus laterosporus</name>
    <dbReference type="NCBI Taxonomy" id="1465"/>
    <lineage>
        <taxon>Bacteria</taxon>
        <taxon>Bacillati</taxon>
        <taxon>Bacillota</taxon>
        <taxon>Bacilli</taxon>
        <taxon>Bacillales</taxon>
        <taxon>Paenibacillaceae</taxon>
        <taxon>Brevibacillus</taxon>
    </lineage>
</organism>
<accession>A0AAP3GDE3</accession>